<sequence length="163" mass="17842">MDTLRPCLWFDGNAREAVDFYVSLLPGSRIDAVVPAPRGTPGRAEGDVLMIEFTLMGQPYSALNGGPDFRFTPAVSLVVPCRDQAEVDRLWDALADGGAPLDCGWVNDRFGLSWQVVPDRLLQMLRSAEREPRQRAFEAMMGMVKLDLAALEAAWAGQSPSSS</sequence>
<dbReference type="AlphaFoldDB" id="A0A3A1WJC5"/>
<evidence type="ECO:0000313" key="2">
    <source>
        <dbReference type="EMBL" id="RIX98769.1"/>
    </source>
</evidence>
<dbReference type="SUPFAM" id="SSF54593">
    <property type="entry name" value="Glyoxalase/Bleomycin resistance protein/Dihydroxybiphenyl dioxygenase"/>
    <property type="match status" value="1"/>
</dbReference>
<dbReference type="OrthoDB" id="9806473at2"/>
<gene>
    <name evidence="2" type="ORF">D3218_16435</name>
</gene>
<organism evidence="2 3">
    <name type="scientific">Aureimonas flava</name>
    <dbReference type="NCBI Taxonomy" id="2320271"/>
    <lineage>
        <taxon>Bacteria</taxon>
        <taxon>Pseudomonadati</taxon>
        <taxon>Pseudomonadota</taxon>
        <taxon>Alphaproteobacteria</taxon>
        <taxon>Hyphomicrobiales</taxon>
        <taxon>Aurantimonadaceae</taxon>
        <taxon>Aureimonas</taxon>
    </lineage>
</organism>
<evidence type="ECO:0000313" key="3">
    <source>
        <dbReference type="Proteomes" id="UP000265750"/>
    </source>
</evidence>
<dbReference type="Pfam" id="PF06983">
    <property type="entry name" value="3-dmu-9_3-mt"/>
    <property type="match status" value="1"/>
</dbReference>
<dbReference type="CDD" id="cd06588">
    <property type="entry name" value="PhnB_like"/>
    <property type="match status" value="1"/>
</dbReference>
<dbReference type="PANTHER" id="PTHR33990">
    <property type="entry name" value="PROTEIN YJDN-RELATED"/>
    <property type="match status" value="1"/>
</dbReference>
<proteinExistence type="predicted"/>
<dbReference type="PANTHER" id="PTHR33990:SF2">
    <property type="entry name" value="PHNB-LIKE DOMAIN-CONTAINING PROTEIN"/>
    <property type="match status" value="1"/>
</dbReference>
<dbReference type="InterPro" id="IPR028973">
    <property type="entry name" value="PhnB-like"/>
</dbReference>
<feature type="domain" description="PhnB-like" evidence="1">
    <location>
        <begin position="4"/>
        <end position="117"/>
    </location>
</feature>
<accession>A0A3A1WJC5</accession>
<dbReference type="Gene3D" id="3.10.180.10">
    <property type="entry name" value="2,3-Dihydroxybiphenyl 1,2-Dioxygenase, domain 1"/>
    <property type="match status" value="1"/>
</dbReference>
<dbReference type="Proteomes" id="UP000265750">
    <property type="component" value="Unassembled WGS sequence"/>
</dbReference>
<evidence type="ECO:0000259" key="1">
    <source>
        <dbReference type="Pfam" id="PF06983"/>
    </source>
</evidence>
<dbReference type="EMBL" id="QYRN01000009">
    <property type="protein sequence ID" value="RIX98769.1"/>
    <property type="molecule type" value="Genomic_DNA"/>
</dbReference>
<dbReference type="InterPro" id="IPR009725">
    <property type="entry name" value="3_dmu_93_MTrfase"/>
</dbReference>
<dbReference type="RefSeq" id="WP_119541159.1">
    <property type="nucleotide sequence ID" value="NZ_QYRN01000009.1"/>
</dbReference>
<reference evidence="3" key="1">
    <citation type="submission" date="2018-09" db="EMBL/GenBank/DDBJ databases">
        <authorList>
            <person name="Tuo L."/>
        </authorList>
    </citation>
    <scope>NUCLEOTIDE SEQUENCE [LARGE SCALE GENOMIC DNA]</scope>
    <source>
        <strain evidence="3">M2BS4Y-1</strain>
    </source>
</reference>
<comment type="caution">
    <text evidence="2">The sequence shown here is derived from an EMBL/GenBank/DDBJ whole genome shotgun (WGS) entry which is preliminary data.</text>
</comment>
<name>A0A3A1WJC5_9HYPH</name>
<dbReference type="PIRSF" id="PIRSF021700">
    <property type="entry name" value="3_dmu_93_MTrfase"/>
    <property type="match status" value="1"/>
</dbReference>
<keyword evidence="3" id="KW-1185">Reference proteome</keyword>
<protein>
    <submittedName>
        <fullName evidence="2">VOC family protein</fullName>
    </submittedName>
</protein>
<dbReference type="InterPro" id="IPR029068">
    <property type="entry name" value="Glyas_Bleomycin-R_OHBP_Dase"/>
</dbReference>